<keyword evidence="7" id="KW-1185">Reference proteome</keyword>
<evidence type="ECO:0000313" key="6">
    <source>
        <dbReference type="EMBL" id="KAK5045507.1"/>
    </source>
</evidence>
<dbReference type="SUPFAM" id="SSF51905">
    <property type="entry name" value="FAD/NAD(P)-binding domain"/>
    <property type="match status" value="3"/>
</dbReference>
<evidence type="ECO:0000313" key="7">
    <source>
        <dbReference type="Proteomes" id="UP001358417"/>
    </source>
</evidence>
<keyword evidence="3" id="KW-0285">Flavoprotein</keyword>
<dbReference type="PANTHER" id="PTHR42877:SF8">
    <property type="entry name" value="MONOOXYGENASE"/>
    <property type="match status" value="1"/>
</dbReference>
<comment type="caution">
    <text evidence="6">The sequence shown here is derived from an EMBL/GenBank/DDBJ whole genome shotgun (WGS) entry which is preliminary data.</text>
</comment>
<keyword evidence="4" id="KW-0274">FAD</keyword>
<organism evidence="6 7">
    <name type="scientific">Exophiala bonariae</name>
    <dbReference type="NCBI Taxonomy" id="1690606"/>
    <lineage>
        <taxon>Eukaryota</taxon>
        <taxon>Fungi</taxon>
        <taxon>Dikarya</taxon>
        <taxon>Ascomycota</taxon>
        <taxon>Pezizomycotina</taxon>
        <taxon>Eurotiomycetes</taxon>
        <taxon>Chaetothyriomycetidae</taxon>
        <taxon>Chaetothyriales</taxon>
        <taxon>Herpotrichiellaceae</taxon>
        <taxon>Exophiala</taxon>
    </lineage>
</organism>
<dbReference type="EMBL" id="JAVRRD010000036">
    <property type="protein sequence ID" value="KAK5045507.1"/>
    <property type="molecule type" value="Genomic_DNA"/>
</dbReference>
<keyword evidence="5" id="KW-0560">Oxidoreductase</keyword>
<dbReference type="GO" id="GO:0050661">
    <property type="term" value="F:NADP binding"/>
    <property type="evidence" value="ECO:0007669"/>
    <property type="project" value="InterPro"/>
</dbReference>
<dbReference type="Gene3D" id="3.50.50.60">
    <property type="entry name" value="FAD/NAD(P)-binding domain"/>
    <property type="match status" value="2"/>
</dbReference>
<evidence type="ECO:0000256" key="4">
    <source>
        <dbReference type="ARBA" id="ARBA00022827"/>
    </source>
</evidence>
<dbReference type="GeneID" id="89977286"/>
<dbReference type="GO" id="GO:0050660">
    <property type="term" value="F:flavin adenine dinucleotide binding"/>
    <property type="evidence" value="ECO:0007669"/>
    <property type="project" value="InterPro"/>
</dbReference>
<reference evidence="6 7" key="1">
    <citation type="submission" date="2023-08" db="EMBL/GenBank/DDBJ databases">
        <title>Black Yeasts Isolated from many extreme environments.</title>
        <authorList>
            <person name="Coleine C."/>
            <person name="Stajich J.E."/>
            <person name="Selbmann L."/>
        </authorList>
    </citation>
    <scope>NUCLEOTIDE SEQUENCE [LARGE SCALE GENOMIC DNA]</scope>
    <source>
        <strain evidence="6 7">CCFEE 5792</strain>
    </source>
</reference>
<name>A0AAV9MXR1_9EURO</name>
<dbReference type="PANTHER" id="PTHR42877">
    <property type="entry name" value="L-ORNITHINE N(5)-MONOOXYGENASE-RELATED"/>
    <property type="match status" value="1"/>
</dbReference>
<evidence type="ECO:0008006" key="8">
    <source>
        <dbReference type="Google" id="ProtNLM"/>
    </source>
</evidence>
<accession>A0AAV9MXR1</accession>
<comment type="cofactor">
    <cofactor evidence="1">
        <name>FAD</name>
        <dbReference type="ChEBI" id="CHEBI:57692"/>
    </cofactor>
</comment>
<comment type="similarity">
    <text evidence="2">Belongs to the FAD-binding monooxygenase family.</text>
</comment>
<gene>
    <name evidence="6" type="ORF">LTR84_009125</name>
</gene>
<dbReference type="InterPro" id="IPR020946">
    <property type="entry name" value="Flavin_mOase-like"/>
</dbReference>
<protein>
    <recommendedName>
        <fullName evidence="8">L-ornithine N(5)-oxygenase</fullName>
    </recommendedName>
</protein>
<dbReference type="AlphaFoldDB" id="A0AAV9MXR1"/>
<dbReference type="RefSeq" id="XP_064701131.1">
    <property type="nucleotide sequence ID" value="XM_064852667.1"/>
</dbReference>
<dbReference type="InterPro" id="IPR051209">
    <property type="entry name" value="FAD-bind_Monooxygenase_sf"/>
</dbReference>
<evidence type="ECO:0000256" key="2">
    <source>
        <dbReference type="ARBA" id="ARBA00010139"/>
    </source>
</evidence>
<dbReference type="Pfam" id="PF00743">
    <property type="entry name" value="FMO-like"/>
    <property type="match status" value="1"/>
</dbReference>
<evidence type="ECO:0000256" key="3">
    <source>
        <dbReference type="ARBA" id="ARBA00022630"/>
    </source>
</evidence>
<proteinExistence type="inferred from homology"/>
<dbReference type="GO" id="GO:0004499">
    <property type="term" value="F:N,N-dimethylaniline monooxygenase activity"/>
    <property type="evidence" value="ECO:0007669"/>
    <property type="project" value="InterPro"/>
</dbReference>
<sequence length="571" mass="65620">MGSIRLSTYSESHVPEYPQCSPQKIRIVFVGAGAAGLLFAHKAEKFLTNYELICYEKNSVVGGTWYENKYPGCACDIPAHTYTFPFEPNPEWSGYYSYANEIQKYFLNFAKKYNVERYIRFNTTVQKAQWREKDSKWVLELKDKDGTRFEDTCDVLVNGSGAVNKWKWPRIPGLEKFQGQLVHSAAWDSSINWEAKRVGLLGSGSSSIQILPQLVLTAKHVDVFIRNQTYIGPQIGSNVSNKDADPDAMEPHAAGKHQYTEKEKTKFRENSDYHLAYRKSLERSVVTGFQMFYRKSDLNIKSKEVLQASMAERLGDREDLKKALIPDWSPGCRRLTPGEGYLEALTSPNVSAVLEDIQEITATGLNTINGQQHAVDILICATGFDVAFVPHFTITGTSGQVMQEQKQPNIYASIAMPGFPNYFIVNGPRGNWGQGCTLPSMEVQVEYILQCCRKMQQDHIRYIEPRFDITRQLNFYMDAWHEKHSIWTENCRSWYKDNQINGRVYIWPGSLLHHLKYLKKPRFEHYHIVYNDPSNVFAFLGNGWTIGETQFGKDVPIPYIRNHEDEEWDIE</sequence>
<evidence type="ECO:0000256" key="1">
    <source>
        <dbReference type="ARBA" id="ARBA00001974"/>
    </source>
</evidence>
<evidence type="ECO:0000256" key="5">
    <source>
        <dbReference type="ARBA" id="ARBA00023002"/>
    </source>
</evidence>
<dbReference type="Proteomes" id="UP001358417">
    <property type="component" value="Unassembled WGS sequence"/>
</dbReference>
<dbReference type="InterPro" id="IPR036188">
    <property type="entry name" value="FAD/NAD-bd_sf"/>
</dbReference>